<evidence type="ECO:0000313" key="2">
    <source>
        <dbReference type="EMBL" id="RHE98673.1"/>
    </source>
</evidence>
<dbReference type="AlphaFoldDB" id="A0A3R6EN85"/>
<evidence type="ECO:0000313" key="3">
    <source>
        <dbReference type="Proteomes" id="UP000286271"/>
    </source>
</evidence>
<feature type="domain" description="LicD/FKTN/FKRP nucleotidyltransferase" evidence="1">
    <location>
        <begin position="24"/>
        <end position="253"/>
    </location>
</feature>
<dbReference type="GO" id="GO:0009100">
    <property type="term" value="P:glycoprotein metabolic process"/>
    <property type="evidence" value="ECO:0007669"/>
    <property type="project" value="UniProtKB-ARBA"/>
</dbReference>
<dbReference type="Pfam" id="PF04991">
    <property type="entry name" value="LicD"/>
    <property type="match status" value="1"/>
</dbReference>
<dbReference type="PANTHER" id="PTHR43404:SF2">
    <property type="entry name" value="LIPOPOLYSACCHARIDE CHOLINEPHOSPHOTRANSFERASE LICD"/>
    <property type="match status" value="1"/>
</dbReference>
<reference evidence="2 3" key="1">
    <citation type="submission" date="2018-08" db="EMBL/GenBank/DDBJ databases">
        <title>A genome reference for cultivated species of the human gut microbiota.</title>
        <authorList>
            <person name="Zou Y."/>
            <person name="Xue W."/>
            <person name="Luo G."/>
        </authorList>
    </citation>
    <scope>NUCLEOTIDE SEQUENCE [LARGE SCALE GENOMIC DNA]</scope>
    <source>
        <strain evidence="2 3">AM27-11</strain>
    </source>
</reference>
<dbReference type="Proteomes" id="UP000286271">
    <property type="component" value="Unassembled WGS sequence"/>
</dbReference>
<dbReference type="PANTHER" id="PTHR43404">
    <property type="entry name" value="LIPOPOLYSACCHARIDE CHOLINEPHOSPHOTRANSFERASE LICD"/>
    <property type="match status" value="1"/>
</dbReference>
<dbReference type="EMBL" id="QSKW01000007">
    <property type="protein sequence ID" value="RHE98673.1"/>
    <property type="molecule type" value="Genomic_DNA"/>
</dbReference>
<comment type="caution">
    <text evidence="2">The sequence shown here is derived from an EMBL/GenBank/DDBJ whole genome shotgun (WGS) entry which is preliminary data.</text>
</comment>
<name>A0A3R6EN85_9FIRM</name>
<organism evidence="2 3">
    <name type="scientific">Roseburia inulinivorans</name>
    <dbReference type="NCBI Taxonomy" id="360807"/>
    <lineage>
        <taxon>Bacteria</taxon>
        <taxon>Bacillati</taxon>
        <taxon>Bacillota</taxon>
        <taxon>Clostridia</taxon>
        <taxon>Lachnospirales</taxon>
        <taxon>Lachnospiraceae</taxon>
        <taxon>Roseburia</taxon>
    </lineage>
</organism>
<proteinExistence type="predicted"/>
<protein>
    <submittedName>
        <fullName evidence="2">LicD family protein</fullName>
    </submittedName>
</protein>
<dbReference type="InterPro" id="IPR007074">
    <property type="entry name" value="LicD/FKTN/FKRP_NTP_transf"/>
</dbReference>
<gene>
    <name evidence="2" type="ORF">DW707_06610</name>
</gene>
<evidence type="ECO:0000259" key="1">
    <source>
        <dbReference type="Pfam" id="PF04991"/>
    </source>
</evidence>
<sequence length="275" mass="33188">MHETDLRKMQLIQLEMLTEFDRICRKYEIEYFIIAGTLLGAVRHGGFIPWDDDVDVAMKREEYEKFCKICGKELSSKGIFLQNYHTDSAYRWGYAKLRKKNTEYIRKGQEAIKCMSGVSIDIFILDCVPDNYLLRILHHYIRRGCIKTLWSIIGATEEKNRVLRMLYRVLRFVPKEIPNHIEELMVYFTNKKKREYLCYTGFYRETYYTKKKENKFDTGMKTSWFDERIEITFEGKKFYTCSQYKEYLTYMYGDYMQIPDESKREKHPASSYMIN</sequence>
<dbReference type="InterPro" id="IPR052942">
    <property type="entry name" value="LPS_cholinephosphotransferase"/>
</dbReference>
<dbReference type="RefSeq" id="WP_118929996.1">
    <property type="nucleotide sequence ID" value="NZ_QSKW01000007.1"/>
</dbReference>
<accession>A0A3R6EN85</accession>